<accession>A0A7J7LHU9</accession>
<evidence type="ECO:0000313" key="2">
    <source>
        <dbReference type="Proteomes" id="UP000541444"/>
    </source>
</evidence>
<sequence length="53" mass="6116">MVCEFHKVSMIFLLKVSLVINFKSQLLHNLHSRPYYQPKDPQTTSIVKNGITA</sequence>
<comment type="caution">
    <text evidence="1">The sequence shown here is derived from an EMBL/GenBank/DDBJ whole genome shotgun (WGS) entry which is preliminary data.</text>
</comment>
<feature type="non-terminal residue" evidence="1">
    <location>
        <position position="53"/>
    </location>
</feature>
<name>A0A7J7LHU9_9MAGN</name>
<gene>
    <name evidence="1" type="ORF">GIB67_037131</name>
</gene>
<protein>
    <submittedName>
        <fullName evidence="1">Uncharacterized protein</fullName>
    </submittedName>
</protein>
<dbReference type="Proteomes" id="UP000541444">
    <property type="component" value="Unassembled WGS sequence"/>
</dbReference>
<keyword evidence="2" id="KW-1185">Reference proteome</keyword>
<dbReference type="EMBL" id="JACGCM010002279">
    <property type="protein sequence ID" value="KAF6142213.1"/>
    <property type="molecule type" value="Genomic_DNA"/>
</dbReference>
<proteinExistence type="predicted"/>
<dbReference type="AlphaFoldDB" id="A0A7J7LHU9"/>
<organism evidence="1 2">
    <name type="scientific">Kingdonia uniflora</name>
    <dbReference type="NCBI Taxonomy" id="39325"/>
    <lineage>
        <taxon>Eukaryota</taxon>
        <taxon>Viridiplantae</taxon>
        <taxon>Streptophyta</taxon>
        <taxon>Embryophyta</taxon>
        <taxon>Tracheophyta</taxon>
        <taxon>Spermatophyta</taxon>
        <taxon>Magnoliopsida</taxon>
        <taxon>Ranunculales</taxon>
        <taxon>Circaeasteraceae</taxon>
        <taxon>Kingdonia</taxon>
    </lineage>
</organism>
<reference evidence="1 2" key="1">
    <citation type="journal article" date="2020" name="IScience">
        <title>Genome Sequencing of the Endangered Kingdonia uniflora (Circaeasteraceae, Ranunculales) Reveals Potential Mechanisms of Evolutionary Specialization.</title>
        <authorList>
            <person name="Sun Y."/>
            <person name="Deng T."/>
            <person name="Zhang A."/>
            <person name="Moore M.J."/>
            <person name="Landis J.B."/>
            <person name="Lin N."/>
            <person name="Zhang H."/>
            <person name="Zhang X."/>
            <person name="Huang J."/>
            <person name="Zhang X."/>
            <person name="Sun H."/>
            <person name="Wang H."/>
        </authorList>
    </citation>
    <scope>NUCLEOTIDE SEQUENCE [LARGE SCALE GENOMIC DNA]</scope>
    <source>
        <strain evidence="1">TB1705</strain>
        <tissue evidence="1">Leaf</tissue>
    </source>
</reference>
<evidence type="ECO:0000313" key="1">
    <source>
        <dbReference type="EMBL" id="KAF6142213.1"/>
    </source>
</evidence>